<dbReference type="PROSITE" id="PS50089">
    <property type="entry name" value="ZF_RING_2"/>
    <property type="match status" value="1"/>
</dbReference>
<dbReference type="CDD" id="cd19802">
    <property type="entry name" value="Bbox1_TRIM8-like"/>
    <property type="match status" value="1"/>
</dbReference>
<sequence>MASSSVLLSEVQFQCSICLDVLTEPVSTPCGHNFCEACISGYWDTTDLCQCPLCKHKFNRRLKLKTNTTLRDVADYFKRKRARDLDESLPLLGEMVCDVCTGKRCKALKSCLECQTSFCETHLQPHQRVTGLKRHKLIDPVENLEDRMCKKHDRLLELFCRTDQTCVCQFCIETDHKNHHPVPLEEEFGEKKAQLGKTERQTRQMIREQLEKVQNIKHSVELSKRDAQSEMADSLQVFSDLMDSIEECKAEFIEEVEEKQKAAENRAEGFIKELEQEITDLRRRHTELEQLSHTEDHLHLLQSFPSLCTPPNTKDWSEISVHNELCVGNVRRVLIRSLSRLETIVRLFSERCTKEMAHFHDINLKKIQQYAVDVTLDPDTAYEMVVVSKDKKQMRKGSRRRNLPDNPGRFLWSYSVLGKRGFSFGKFYYEVQVDGRTCWKLGVARESIVRTGLLCSLSPENGFWTVELGKGDRCRANNSPSLTLFVEKPQKVGVFVDYEGGRVSFYNVEATDHIYSFIGCTFTEKLYPYLNLGGFDIGVKTSGPLVITPINHLHRLNQSPIRP</sequence>
<dbReference type="PRINTS" id="PR01407">
    <property type="entry name" value="BUTYPHLNCDUF"/>
</dbReference>
<dbReference type="Pfam" id="PF13445">
    <property type="entry name" value="zf-RING_UBOX"/>
    <property type="match status" value="1"/>
</dbReference>
<evidence type="ECO:0000256" key="7">
    <source>
        <dbReference type="SAM" id="Coils"/>
    </source>
</evidence>
<dbReference type="InterPro" id="IPR058030">
    <property type="entry name" value="TRIM8/14/16/25/29/45/65_CC"/>
</dbReference>
<evidence type="ECO:0000256" key="2">
    <source>
        <dbReference type="ARBA" id="ARBA00022723"/>
    </source>
</evidence>
<protein>
    <submittedName>
        <fullName evidence="11">Uncharacterized protein</fullName>
    </submittedName>
</protein>
<dbReference type="InterPro" id="IPR013320">
    <property type="entry name" value="ConA-like_dom_sf"/>
</dbReference>
<dbReference type="SMART" id="SM00449">
    <property type="entry name" value="SPRY"/>
    <property type="match status" value="1"/>
</dbReference>
<dbReference type="Ensembl" id="ENSHHUT00000068518.1">
    <property type="protein sequence ID" value="ENSHHUP00000066283.1"/>
    <property type="gene ID" value="ENSHHUG00000039077.1"/>
</dbReference>
<feature type="domain" description="B box-type" evidence="9">
    <location>
        <begin position="144"/>
        <end position="184"/>
    </location>
</feature>
<dbReference type="InterPro" id="IPR003877">
    <property type="entry name" value="SPRY_dom"/>
</dbReference>
<evidence type="ECO:0000256" key="3">
    <source>
        <dbReference type="ARBA" id="ARBA00022771"/>
    </source>
</evidence>
<evidence type="ECO:0000256" key="5">
    <source>
        <dbReference type="ARBA" id="ARBA00022859"/>
    </source>
</evidence>
<evidence type="ECO:0000259" key="10">
    <source>
        <dbReference type="PROSITE" id="PS50188"/>
    </source>
</evidence>
<dbReference type="GO" id="GO:0008270">
    <property type="term" value="F:zinc ion binding"/>
    <property type="evidence" value="ECO:0007669"/>
    <property type="project" value="UniProtKB-KW"/>
</dbReference>
<dbReference type="GO" id="GO:0005737">
    <property type="term" value="C:cytoplasm"/>
    <property type="evidence" value="ECO:0007669"/>
    <property type="project" value="UniProtKB-ARBA"/>
</dbReference>
<dbReference type="SMART" id="SM00184">
    <property type="entry name" value="RING"/>
    <property type="match status" value="1"/>
</dbReference>
<keyword evidence="12" id="KW-1185">Reference proteome</keyword>
<dbReference type="PROSITE" id="PS50188">
    <property type="entry name" value="B302_SPRY"/>
    <property type="match status" value="1"/>
</dbReference>
<dbReference type="Pfam" id="PF00643">
    <property type="entry name" value="zf-B_box"/>
    <property type="match status" value="1"/>
</dbReference>
<evidence type="ECO:0000313" key="11">
    <source>
        <dbReference type="Ensembl" id="ENSHHUP00000066283.1"/>
    </source>
</evidence>
<evidence type="ECO:0000256" key="1">
    <source>
        <dbReference type="ARBA" id="ARBA00022588"/>
    </source>
</evidence>
<dbReference type="SUPFAM" id="SSF57850">
    <property type="entry name" value="RING/U-box"/>
    <property type="match status" value="1"/>
</dbReference>
<dbReference type="InterPro" id="IPR000315">
    <property type="entry name" value="Znf_B-box"/>
</dbReference>
<dbReference type="InterPro" id="IPR013083">
    <property type="entry name" value="Znf_RING/FYVE/PHD"/>
</dbReference>
<evidence type="ECO:0000259" key="8">
    <source>
        <dbReference type="PROSITE" id="PS50089"/>
    </source>
</evidence>
<dbReference type="Pfam" id="PF13765">
    <property type="entry name" value="PRY"/>
    <property type="match status" value="1"/>
</dbReference>
<dbReference type="Gene3D" id="2.60.120.920">
    <property type="match status" value="1"/>
</dbReference>
<dbReference type="Gene3D" id="3.30.40.10">
    <property type="entry name" value="Zinc/RING finger domain, C3HC4 (zinc finger)"/>
    <property type="match status" value="1"/>
</dbReference>
<keyword evidence="2" id="KW-0479">Metal-binding</keyword>
<dbReference type="Gene3D" id="3.30.160.60">
    <property type="entry name" value="Classic Zinc Finger"/>
    <property type="match status" value="1"/>
</dbReference>
<dbReference type="Gene3D" id="4.10.830.40">
    <property type="match status" value="1"/>
</dbReference>
<dbReference type="AlphaFoldDB" id="A0A4W5PVU5"/>
<dbReference type="SUPFAM" id="SSF49899">
    <property type="entry name" value="Concanavalin A-like lectins/glucanases"/>
    <property type="match status" value="1"/>
</dbReference>
<dbReference type="SMART" id="SM00589">
    <property type="entry name" value="PRY"/>
    <property type="match status" value="1"/>
</dbReference>
<dbReference type="InterPro" id="IPR043136">
    <property type="entry name" value="B30.2/SPRY_sf"/>
</dbReference>
<dbReference type="PROSITE" id="PS00518">
    <property type="entry name" value="ZF_RING_1"/>
    <property type="match status" value="1"/>
</dbReference>
<dbReference type="Pfam" id="PF25600">
    <property type="entry name" value="TRIM_CC"/>
    <property type="match status" value="1"/>
</dbReference>
<keyword evidence="1" id="KW-0399">Innate immunity</keyword>
<dbReference type="InterPro" id="IPR017907">
    <property type="entry name" value="Znf_RING_CS"/>
</dbReference>
<dbReference type="InterPro" id="IPR003879">
    <property type="entry name" value="Butyrophylin_SPRY"/>
</dbReference>
<dbReference type="STRING" id="62062.ENSHHUP00000066283"/>
<organism evidence="11 12">
    <name type="scientific">Hucho hucho</name>
    <name type="common">huchen</name>
    <dbReference type="NCBI Taxonomy" id="62062"/>
    <lineage>
        <taxon>Eukaryota</taxon>
        <taxon>Metazoa</taxon>
        <taxon>Chordata</taxon>
        <taxon>Craniata</taxon>
        <taxon>Vertebrata</taxon>
        <taxon>Euteleostomi</taxon>
        <taxon>Actinopterygii</taxon>
        <taxon>Neopterygii</taxon>
        <taxon>Teleostei</taxon>
        <taxon>Protacanthopterygii</taxon>
        <taxon>Salmoniformes</taxon>
        <taxon>Salmonidae</taxon>
        <taxon>Salmoninae</taxon>
        <taxon>Hucho</taxon>
    </lineage>
</organism>
<dbReference type="CDD" id="cd13733">
    <property type="entry name" value="SPRY_PRY_C-I_1"/>
    <property type="match status" value="1"/>
</dbReference>
<dbReference type="CDD" id="cd19769">
    <property type="entry name" value="Bbox2_TRIM16-like"/>
    <property type="match status" value="1"/>
</dbReference>
<feature type="domain" description="B30.2/SPRY" evidence="10">
    <location>
        <begin position="354"/>
        <end position="548"/>
    </location>
</feature>
<dbReference type="Proteomes" id="UP000314982">
    <property type="component" value="Unassembled WGS sequence"/>
</dbReference>
<dbReference type="InterPro" id="IPR006574">
    <property type="entry name" value="PRY"/>
</dbReference>
<dbReference type="GeneTree" id="ENSGT01040000240385"/>
<dbReference type="InterPro" id="IPR027370">
    <property type="entry name" value="Znf-RING_euk"/>
</dbReference>
<dbReference type="SMART" id="SM00336">
    <property type="entry name" value="BBOX"/>
    <property type="match status" value="2"/>
</dbReference>
<keyword evidence="7" id="KW-0175">Coiled coil</keyword>
<evidence type="ECO:0000259" key="9">
    <source>
        <dbReference type="PROSITE" id="PS50119"/>
    </source>
</evidence>
<dbReference type="InterPro" id="IPR001870">
    <property type="entry name" value="B30.2/SPRY"/>
</dbReference>
<dbReference type="FunFam" id="2.60.120.920:FF:000004">
    <property type="entry name" value="Butyrophilin subfamily 1 member A1"/>
    <property type="match status" value="1"/>
</dbReference>
<reference evidence="12" key="1">
    <citation type="submission" date="2018-06" db="EMBL/GenBank/DDBJ databases">
        <title>Genome assembly of Danube salmon.</title>
        <authorList>
            <person name="Macqueen D.J."/>
            <person name="Gundappa M.K."/>
        </authorList>
    </citation>
    <scope>NUCLEOTIDE SEQUENCE [LARGE SCALE GENOMIC DNA]</scope>
</reference>
<dbReference type="GO" id="GO:0045087">
    <property type="term" value="P:innate immune response"/>
    <property type="evidence" value="ECO:0007669"/>
    <property type="project" value="UniProtKB-KW"/>
</dbReference>
<feature type="coiled-coil region" evidence="7">
    <location>
        <begin position="245"/>
        <end position="291"/>
    </location>
</feature>
<accession>A0A4W5PVU5</accession>
<evidence type="ECO:0000256" key="6">
    <source>
        <dbReference type="PROSITE-ProRule" id="PRU00024"/>
    </source>
</evidence>
<reference evidence="11" key="3">
    <citation type="submission" date="2025-09" db="UniProtKB">
        <authorList>
            <consortium name="Ensembl"/>
        </authorList>
    </citation>
    <scope>IDENTIFICATION</scope>
</reference>
<evidence type="ECO:0000256" key="4">
    <source>
        <dbReference type="ARBA" id="ARBA00022833"/>
    </source>
</evidence>
<dbReference type="SUPFAM" id="SSF57845">
    <property type="entry name" value="B-box zinc-binding domain"/>
    <property type="match status" value="1"/>
</dbReference>
<reference evidence="11" key="2">
    <citation type="submission" date="2025-08" db="UniProtKB">
        <authorList>
            <consortium name="Ensembl"/>
        </authorList>
    </citation>
    <scope>IDENTIFICATION</scope>
</reference>
<name>A0A4W5PVU5_9TELE</name>
<dbReference type="PROSITE" id="PS50119">
    <property type="entry name" value="ZF_BBOX"/>
    <property type="match status" value="1"/>
</dbReference>
<proteinExistence type="predicted"/>
<keyword evidence="4" id="KW-0862">Zinc</keyword>
<dbReference type="InterPro" id="IPR051051">
    <property type="entry name" value="E3_ubiq-ligase_TRIM/RNF"/>
</dbReference>
<keyword evidence="5" id="KW-0391">Immunity</keyword>
<evidence type="ECO:0000313" key="12">
    <source>
        <dbReference type="Proteomes" id="UP000314982"/>
    </source>
</evidence>
<dbReference type="PANTHER" id="PTHR25465:SF32">
    <property type="entry name" value="BLOODTHIRSTY-RELATED GENE FAMILY, MEMBER 16 ISOFORM X1-RELATED"/>
    <property type="match status" value="1"/>
</dbReference>
<keyword evidence="3 6" id="KW-0863">Zinc-finger</keyword>
<dbReference type="Pfam" id="PF00622">
    <property type="entry name" value="SPRY"/>
    <property type="match status" value="1"/>
</dbReference>
<dbReference type="PANTHER" id="PTHR25465">
    <property type="entry name" value="B-BOX DOMAIN CONTAINING"/>
    <property type="match status" value="1"/>
</dbReference>
<feature type="domain" description="RING-type" evidence="8">
    <location>
        <begin position="15"/>
        <end position="55"/>
    </location>
</feature>
<dbReference type="InterPro" id="IPR001841">
    <property type="entry name" value="Znf_RING"/>
</dbReference>